<sequence length="736" mass="78959">MSLATITLSTNKSYRVINDDRRKLRQSEKGLILKVELLNQNGSSYDLTGKTLVFSENKVGNKIVVDDSYDAFTITDAKAGKFEYKLHSQVYSDSGVAWFEIKDGTEVIDTTRDFYFDVIKDAIYNPANDNYVSTLGALEDHYNGVIQKSEQSVNAIIEQFKSDVATAISSGKSNIANEIQDAQAKIAQLEKSGNDLIANLKQTFNVNNQKLIDLQAQWQTQTKQIQDTADSQIAKIKADAQAQTQQINENANSTISAINQKAETQANAIQAKADQQLKDNQAGYDAEIAKLEKQLADNRTANDAELKRVADDSANKLAEVEQAKNDAIAEIVKQRDSAIATANQNFTDKINSMQSDYDAWKSKQVADFTAQIKALSDKLNSNESKEGELDTRLKTLQASVDQAQKDFASVDFTKFALTANTYSKSEVDSLVASAGKVKTVDGKQPDSNGNISIDHYTKAETDQKIEQGGKVKTVNGNAPDSSGNVDVPTGVTSFNGQTGDVNLDLGVTSVNGQKGSITGIATLNDIKVQSVNGKIGNVSIDVGVTSVNGQTGAVTGIATTNDVNNSINSLKSNIRANSGFYIDADNGYGGRNSILKTKVGNDPSGMQIALGSGGTVIGGGESATTILNSITDNAERLILANNAGIEFYTNVQNGIDSAHKETIDNNGVYSGTANNANNLGNLSADQYAKKSDITDIQNQVNKLSENMTPFLITDDPNKALEFSKQVNGGVGIVQTS</sequence>
<evidence type="ECO:0000313" key="3">
    <source>
        <dbReference type="EMBL" id="CCI86967.1"/>
    </source>
</evidence>
<evidence type="ECO:0000313" key="4">
    <source>
        <dbReference type="EMBL" id="KRN12017.1"/>
    </source>
</evidence>
<feature type="coiled-coil region" evidence="1">
    <location>
        <begin position="259"/>
        <end position="337"/>
    </location>
</feature>
<dbReference type="Gene3D" id="1.20.5.340">
    <property type="match status" value="1"/>
</dbReference>
<organism evidence="3 5">
    <name type="scientific">Lactobacillus gigeriorum DSM 23908 = CRBIP 24.85</name>
    <dbReference type="NCBI Taxonomy" id="1423751"/>
    <lineage>
        <taxon>Bacteria</taxon>
        <taxon>Bacillati</taxon>
        <taxon>Bacillota</taxon>
        <taxon>Bacilli</taxon>
        <taxon>Lactobacillales</taxon>
        <taxon>Lactobacillaceae</taxon>
        <taxon>Lactobacillus</taxon>
    </lineage>
</organism>
<reference evidence="4 6" key="2">
    <citation type="journal article" date="2015" name="Genome Announc.">
        <title>Expanding the biotechnology potential of lactobacilli through comparative genomics of 213 strains and associated genera.</title>
        <authorList>
            <person name="Sun Z."/>
            <person name="Harris H.M."/>
            <person name="McCann A."/>
            <person name="Guo C."/>
            <person name="Argimon S."/>
            <person name="Zhang W."/>
            <person name="Yang X."/>
            <person name="Jeffery I.B."/>
            <person name="Cooney J.C."/>
            <person name="Kagawa T.F."/>
            <person name="Liu W."/>
            <person name="Song Y."/>
            <person name="Salvetti E."/>
            <person name="Wrobel A."/>
            <person name="Rasinkangas P."/>
            <person name="Parkhill J."/>
            <person name="Rea M.C."/>
            <person name="O'Sullivan O."/>
            <person name="Ritari J."/>
            <person name="Douillard F.P."/>
            <person name="Paul Ross R."/>
            <person name="Yang R."/>
            <person name="Briner A.E."/>
            <person name="Felis G.E."/>
            <person name="de Vos W.M."/>
            <person name="Barrangou R."/>
            <person name="Klaenhammer T.R."/>
            <person name="Caufield P.W."/>
            <person name="Cui Y."/>
            <person name="Zhang H."/>
            <person name="O'Toole P.W."/>
        </authorList>
    </citation>
    <scope>NUCLEOTIDE SEQUENCE [LARGE SCALE GENOMIC DNA]</scope>
    <source>
        <strain evidence="4 6">DSM 23908</strain>
    </source>
</reference>
<evidence type="ECO:0000256" key="1">
    <source>
        <dbReference type="SAM" id="Coils"/>
    </source>
</evidence>
<protein>
    <recommendedName>
        <fullName evidence="2">BppU N-terminal domain-containing protein</fullName>
    </recommendedName>
</protein>
<keyword evidence="6" id="KW-1185">Reference proteome</keyword>
<dbReference type="PATRIC" id="fig|1423751.3.peg.443"/>
<feature type="domain" description="BppU N-terminal" evidence="2">
    <location>
        <begin position="5"/>
        <end position="140"/>
    </location>
</feature>
<dbReference type="InterPro" id="IPR018913">
    <property type="entry name" value="BppU_N"/>
</dbReference>
<reference evidence="3 5" key="1">
    <citation type="submission" date="2012-06" db="EMBL/GenBank/DDBJ databases">
        <title>Draft genome sequence of Lactobacillus gigeriorum CRBIP 24.85T, isolated from chicken crop.</title>
        <authorList>
            <person name="Cousin S."/>
            <person name="Ma L."/>
            <person name="Creno S."/>
            <person name="Clermont D."/>
            <person name="Loux V."/>
            <person name="Bizet C."/>
            <person name="Bouchier C."/>
        </authorList>
    </citation>
    <scope>NUCLEOTIDE SEQUENCE [LARGE SCALE GENOMIC DNA]</scope>
    <source>
        <strain evidence="5">CRBIP 24.85T</strain>
        <strain evidence="3">Type strain: CRBIP 24.85</strain>
    </source>
</reference>
<evidence type="ECO:0000259" key="2">
    <source>
        <dbReference type="Pfam" id="PF10651"/>
    </source>
</evidence>
<dbReference type="EMBL" id="AYZO01000014">
    <property type="protein sequence ID" value="KRN12017.1"/>
    <property type="molecule type" value="Genomic_DNA"/>
</dbReference>
<dbReference type="EMBL" id="CAKC01000044">
    <property type="protein sequence ID" value="CCI86967.1"/>
    <property type="molecule type" value="Genomic_DNA"/>
</dbReference>
<dbReference type="AlphaFoldDB" id="I7J2N7"/>
<proteinExistence type="predicted"/>
<gene>
    <name evidence="3" type="ORF">BN52_01285</name>
    <name evidence="4" type="ORF">FC38_GL000421</name>
</gene>
<keyword evidence="1" id="KW-0175">Coiled coil</keyword>
<dbReference type="OrthoDB" id="2330157at2"/>
<name>I7J2N7_9LACO</name>
<feature type="coiled-coil region" evidence="1">
    <location>
        <begin position="172"/>
        <end position="199"/>
    </location>
</feature>
<dbReference type="Proteomes" id="UP000051521">
    <property type="component" value="Unassembled WGS sequence"/>
</dbReference>
<evidence type="ECO:0000313" key="5">
    <source>
        <dbReference type="Proteomes" id="UP000009326"/>
    </source>
</evidence>
<dbReference type="PANTHER" id="PTHR45615">
    <property type="entry name" value="MYOSIN HEAVY CHAIN, NON-MUSCLE"/>
    <property type="match status" value="1"/>
</dbReference>
<dbReference type="Pfam" id="PF10651">
    <property type="entry name" value="BppU_N"/>
    <property type="match status" value="1"/>
</dbReference>
<dbReference type="STRING" id="1423751.FC38_GL000421"/>
<dbReference type="RefSeq" id="WP_008473062.1">
    <property type="nucleotide sequence ID" value="NZ_AYZO01000014.1"/>
</dbReference>
<evidence type="ECO:0000313" key="6">
    <source>
        <dbReference type="Proteomes" id="UP000051521"/>
    </source>
</evidence>
<accession>I7J2N7</accession>
<comment type="caution">
    <text evidence="3">The sequence shown here is derived from an EMBL/GenBank/DDBJ whole genome shotgun (WGS) entry which is preliminary data.</text>
</comment>
<dbReference type="Proteomes" id="UP000009326">
    <property type="component" value="Unassembled WGS sequence"/>
</dbReference>
<dbReference type="Gene3D" id="2.60.40.3350">
    <property type="match status" value="1"/>
</dbReference>
<dbReference type="PANTHER" id="PTHR45615:SF80">
    <property type="entry name" value="GRIP DOMAIN-CONTAINING PROTEIN"/>
    <property type="match status" value="1"/>
</dbReference>